<sequence>MLDRFPGDLCIPGGGLRKPCFSGDTGLEICSGCATGSSSSRFLNRSSEYSDPLSSTDLWSTSGTFFGEVCELIVCVSKAGDRGSAPNAFFGFGANVGD</sequence>
<proteinExistence type="predicted"/>
<reference evidence="1" key="2">
    <citation type="submission" date="2021-01" db="EMBL/GenBank/DDBJ databases">
        <authorList>
            <person name="Schikora-Tamarit M.A."/>
        </authorList>
    </citation>
    <scope>NUCLEOTIDE SEQUENCE</scope>
    <source>
        <strain evidence="1">CBS6075</strain>
    </source>
</reference>
<keyword evidence="2" id="KW-1185">Reference proteome</keyword>
<comment type="caution">
    <text evidence="1">The sequence shown here is derived from an EMBL/GenBank/DDBJ whole genome shotgun (WGS) entry which is preliminary data.</text>
</comment>
<protein>
    <submittedName>
        <fullName evidence="1">Uncharacterized protein</fullName>
    </submittedName>
</protein>
<gene>
    <name evidence="1" type="ORF">OGAPHI_006656</name>
</gene>
<dbReference type="AlphaFoldDB" id="A0A9P8T0J8"/>
<reference evidence="1" key="1">
    <citation type="journal article" date="2021" name="Open Biol.">
        <title>Shared evolutionary footprints suggest mitochondrial oxidative damage underlies multiple complex I losses in fungi.</title>
        <authorList>
            <person name="Schikora-Tamarit M.A."/>
            <person name="Marcet-Houben M."/>
            <person name="Nosek J."/>
            <person name="Gabaldon T."/>
        </authorList>
    </citation>
    <scope>NUCLEOTIDE SEQUENCE</scope>
    <source>
        <strain evidence="1">CBS6075</strain>
    </source>
</reference>
<dbReference type="RefSeq" id="XP_046058373.1">
    <property type="nucleotide sequence ID" value="XM_046207965.1"/>
</dbReference>
<accession>A0A9P8T0J8</accession>
<dbReference type="EMBL" id="JAEUBE010000487">
    <property type="protein sequence ID" value="KAH3661249.1"/>
    <property type="molecule type" value="Genomic_DNA"/>
</dbReference>
<evidence type="ECO:0000313" key="2">
    <source>
        <dbReference type="Proteomes" id="UP000769157"/>
    </source>
</evidence>
<dbReference type="GeneID" id="70238620"/>
<evidence type="ECO:0000313" key="1">
    <source>
        <dbReference type="EMBL" id="KAH3661249.1"/>
    </source>
</evidence>
<dbReference type="Proteomes" id="UP000769157">
    <property type="component" value="Unassembled WGS sequence"/>
</dbReference>
<name>A0A9P8T0J8_9ASCO</name>
<organism evidence="1 2">
    <name type="scientific">Ogataea philodendri</name>
    <dbReference type="NCBI Taxonomy" id="1378263"/>
    <lineage>
        <taxon>Eukaryota</taxon>
        <taxon>Fungi</taxon>
        <taxon>Dikarya</taxon>
        <taxon>Ascomycota</taxon>
        <taxon>Saccharomycotina</taxon>
        <taxon>Pichiomycetes</taxon>
        <taxon>Pichiales</taxon>
        <taxon>Pichiaceae</taxon>
        <taxon>Ogataea</taxon>
    </lineage>
</organism>